<feature type="compositionally biased region" description="Low complexity" evidence="1">
    <location>
        <begin position="97"/>
        <end position="115"/>
    </location>
</feature>
<dbReference type="AlphaFoldDB" id="A0A6P4ZAH2"/>
<dbReference type="InterPro" id="IPR001304">
    <property type="entry name" value="C-type_lectin-like"/>
</dbReference>
<feature type="compositionally biased region" description="Low complexity" evidence="1">
    <location>
        <begin position="38"/>
        <end position="47"/>
    </location>
</feature>
<feature type="compositionally biased region" description="Low complexity" evidence="1">
    <location>
        <begin position="56"/>
        <end position="67"/>
    </location>
</feature>
<dbReference type="Gene3D" id="3.10.100.10">
    <property type="entry name" value="Mannose-Binding Protein A, subunit A"/>
    <property type="match status" value="1"/>
</dbReference>
<name>A0A6P4ZAH2_BRABE</name>
<evidence type="ECO:0000256" key="1">
    <source>
        <dbReference type="SAM" id="MobiDB-lite"/>
    </source>
</evidence>
<dbReference type="InterPro" id="IPR050801">
    <property type="entry name" value="Ca-Dep_Lectins_ImmuneDev"/>
</dbReference>
<accession>A0A6P4ZAH2</accession>
<feature type="region of interest" description="Disordered" evidence="1">
    <location>
        <begin position="38"/>
        <end position="125"/>
    </location>
</feature>
<dbReference type="SUPFAM" id="SSF56436">
    <property type="entry name" value="C-type lectin-like"/>
    <property type="match status" value="1"/>
</dbReference>
<dbReference type="OrthoDB" id="10059571at2759"/>
<protein>
    <submittedName>
        <fullName evidence="4">Collectin-12-like</fullName>
    </submittedName>
</protein>
<keyword evidence="3" id="KW-1185">Reference proteome</keyword>
<proteinExistence type="predicted"/>
<dbReference type="InterPro" id="IPR016187">
    <property type="entry name" value="CTDL_fold"/>
</dbReference>
<dbReference type="Pfam" id="PF00059">
    <property type="entry name" value="Lectin_C"/>
    <property type="match status" value="1"/>
</dbReference>
<dbReference type="Proteomes" id="UP000515135">
    <property type="component" value="Unplaced"/>
</dbReference>
<dbReference type="KEGG" id="bbel:109474868"/>
<feature type="domain" description="C-type lectin" evidence="2">
    <location>
        <begin position="132"/>
        <end position="239"/>
    </location>
</feature>
<feature type="compositionally biased region" description="Gly residues" evidence="1">
    <location>
        <begin position="75"/>
        <end position="84"/>
    </location>
</feature>
<dbReference type="PANTHER" id="PTHR22801">
    <property type="entry name" value="LITHOSTATHINE"/>
    <property type="match status" value="1"/>
</dbReference>
<dbReference type="CDD" id="cd00037">
    <property type="entry name" value="CLECT"/>
    <property type="match status" value="1"/>
</dbReference>
<organism evidence="3 4">
    <name type="scientific">Branchiostoma belcheri</name>
    <name type="common">Amphioxus</name>
    <dbReference type="NCBI Taxonomy" id="7741"/>
    <lineage>
        <taxon>Eukaryota</taxon>
        <taxon>Metazoa</taxon>
        <taxon>Chordata</taxon>
        <taxon>Cephalochordata</taxon>
        <taxon>Leptocardii</taxon>
        <taxon>Amphioxiformes</taxon>
        <taxon>Branchiostomatidae</taxon>
        <taxon>Branchiostoma</taxon>
    </lineage>
</organism>
<dbReference type="PROSITE" id="PS50041">
    <property type="entry name" value="C_TYPE_LECTIN_2"/>
    <property type="match status" value="1"/>
</dbReference>
<dbReference type="SMART" id="SM00034">
    <property type="entry name" value="CLECT"/>
    <property type="match status" value="1"/>
</dbReference>
<dbReference type="GeneID" id="109474868"/>
<evidence type="ECO:0000313" key="4">
    <source>
        <dbReference type="RefSeq" id="XP_019630889.1"/>
    </source>
</evidence>
<dbReference type="InterPro" id="IPR016186">
    <property type="entry name" value="C-type_lectin-like/link_sf"/>
</dbReference>
<evidence type="ECO:0000259" key="2">
    <source>
        <dbReference type="PROSITE" id="PS50041"/>
    </source>
</evidence>
<sequence>MRIHEHSDYFTEICVLRILVSVCNGVCLVVNVSPGKMGPMVPHGPVSVGPPGPPGEKGAMGPAGPVSAGPPGPPGEKGSGGPAGSDGKDGPPGPRGPKGAVGPPGPAGMSASPSSTEPAERTSFCPGGYTKKSGVCFKVFEKAKNFNGAATTCRKDGGTLAMPRDAEINAFLVDLYTNVDDYGFWIGLRKQHGRFEWVDGSALGTSFTPWAPGEPDGGGCVSYAKAKGRKGKWEVLNCDMYSIQFICQVTPTRTR</sequence>
<reference evidence="4" key="1">
    <citation type="submission" date="2025-08" db="UniProtKB">
        <authorList>
            <consortium name="RefSeq"/>
        </authorList>
    </citation>
    <scope>IDENTIFICATION</scope>
    <source>
        <tissue evidence="4">Gonad</tissue>
    </source>
</reference>
<gene>
    <name evidence="4" type="primary">LOC109474868</name>
</gene>
<evidence type="ECO:0000313" key="3">
    <source>
        <dbReference type="Proteomes" id="UP000515135"/>
    </source>
</evidence>
<dbReference type="PANTHER" id="PTHR22801:SF63">
    <property type="entry name" value="C-TYPE LECTIN DOMAIN-CONTAINING PROTEIN"/>
    <property type="match status" value="1"/>
</dbReference>
<dbReference type="RefSeq" id="XP_019630889.1">
    <property type="nucleotide sequence ID" value="XM_019775330.1"/>
</dbReference>